<name>A0ACB9ZMR3_CATRO</name>
<comment type="caution">
    <text evidence="1">The sequence shown here is derived from an EMBL/GenBank/DDBJ whole genome shotgun (WGS) entry which is preliminary data.</text>
</comment>
<evidence type="ECO:0000313" key="2">
    <source>
        <dbReference type="Proteomes" id="UP001060085"/>
    </source>
</evidence>
<proteinExistence type="predicted"/>
<dbReference type="EMBL" id="CM044708">
    <property type="protein sequence ID" value="KAI5648323.1"/>
    <property type="molecule type" value="Genomic_DNA"/>
</dbReference>
<evidence type="ECO:0000313" key="1">
    <source>
        <dbReference type="EMBL" id="KAI5648323.1"/>
    </source>
</evidence>
<organism evidence="1 2">
    <name type="scientific">Catharanthus roseus</name>
    <name type="common">Madagascar periwinkle</name>
    <name type="synonym">Vinca rosea</name>
    <dbReference type="NCBI Taxonomy" id="4058"/>
    <lineage>
        <taxon>Eukaryota</taxon>
        <taxon>Viridiplantae</taxon>
        <taxon>Streptophyta</taxon>
        <taxon>Embryophyta</taxon>
        <taxon>Tracheophyta</taxon>
        <taxon>Spermatophyta</taxon>
        <taxon>Magnoliopsida</taxon>
        <taxon>eudicotyledons</taxon>
        <taxon>Gunneridae</taxon>
        <taxon>Pentapetalae</taxon>
        <taxon>asterids</taxon>
        <taxon>lamiids</taxon>
        <taxon>Gentianales</taxon>
        <taxon>Apocynaceae</taxon>
        <taxon>Rauvolfioideae</taxon>
        <taxon>Vinceae</taxon>
        <taxon>Catharanthinae</taxon>
        <taxon>Catharanthus</taxon>
    </lineage>
</organism>
<keyword evidence="2" id="KW-1185">Reference proteome</keyword>
<protein>
    <submittedName>
        <fullName evidence="1">Uncharacterized protein</fullName>
    </submittedName>
</protein>
<reference evidence="2" key="1">
    <citation type="journal article" date="2023" name="Nat. Plants">
        <title>Single-cell RNA sequencing provides a high-resolution roadmap for understanding the multicellular compartmentation of specialized metabolism.</title>
        <authorList>
            <person name="Sun S."/>
            <person name="Shen X."/>
            <person name="Li Y."/>
            <person name="Li Y."/>
            <person name="Wang S."/>
            <person name="Li R."/>
            <person name="Zhang H."/>
            <person name="Shen G."/>
            <person name="Guo B."/>
            <person name="Wei J."/>
            <person name="Xu J."/>
            <person name="St-Pierre B."/>
            <person name="Chen S."/>
            <person name="Sun C."/>
        </authorList>
    </citation>
    <scope>NUCLEOTIDE SEQUENCE [LARGE SCALE GENOMIC DNA]</scope>
</reference>
<accession>A0ACB9ZMR3</accession>
<dbReference type="Proteomes" id="UP001060085">
    <property type="component" value="Linkage Group LG08"/>
</dbReference>
<sequence>MNNDNEMRYLWTIAPDLTKEGIHILVEFIQIQQHTISSTQDINTTNIMEHVTAITQIVSHEPSMLYMTVTDDDAEIDYLDEDYVVSSQSFVATSFCSSPVLFTPHSRKFQQDLQEQKN</sequence>
<gene>
    <name evidence="1" type="ORF">M9H77_34328</name>
</gene>